<accession>A0A6M2DEZ3</accession>
<dbReference type="InterPro" id="IPR048053">
    <property type="entry name" value="Cyclin-Q_second_cyclin_box"/>
</dbReference>
<dbReference type="CDD" id="cd20534">
    <property type="entry name" value="CYCLIN_CCNM_CCNQ_rpt1"/>
    <property type="match status" value="1"/>
</dbReference>
<evidence type="ECO:0000313" key="6">
    <source>
        <dbReference type="EMBL" id="NOV44782.1"/>
    </source>
</evidence>
<dbReference type="AlphaFoldDB" id="A0A6M2DEZ3"/>
<protein>
    <recommendedName>
        <fullName evidence="2">Cyclin-Q</fullName>
    </recommendedName>
    <alternativeName>
        <fullName evidence="4">Cyclin-related protein FAM58A</fullName>
    </alternativeName>
</protein>
<dbReference type="GO" id="GO:0006357">
    <property type="term" value="P:regulation of transcription by RNA polymerase II"/>
    <property type="evidence" value="ECO:0007669"/>
    <property type="project" value="InterPro"/>
</dbReference>
<organism evidence="6">
    <name type="scientific">Xenopsylla cheopis</name>
    <name type="common">Oriental rat flea</name>
    <name type="synonym">Pulex cheopis</name>
    <dbReference type="NCBI Taxonomy" id="163159"/>
    <lineage>
        <taxon>Eukaryota</taxon>
        <taxon>Metazoa</taxon>
        <taxon>Ecdysozoa</taxon>
        <taxon>Arthropoda</taxon>
        <taxon>Hexapoda</taxon>
        <taxon>Insecta</taxon>
        <taxon>Pterygota</taxon>
        <taxon>Neoptera</taxon>
        <taxon>Endopterygota</taxon>
        <taxon>Siphonaptera</taxon>
        <taxon>Pulicidae</taxon>
        <taxon>Xenopsyllinae</taxon>
        <taxon>Xenopsylla</taxon>
    </lineage>
</organism>
<reference evidence="6" key="1">
    <citation type="submission" date="2020-03" db="EMBL/GenBank/DDBJ databases">
        <title>Transcriptomic Profiling of the Digestive Tract of the Rat Flea, Xenopsylla cheopis, Following Blood Feeding and Infection with Yersinia pestis.</title>
        <authorList>
            <person name="Bland D.M."/>
            <person name="Martens C.A."/>
            <person name="Virtaneva K."/>
            <person name="Kanakabandi K."/>
            <person name="Long D."/>
            <person name="Rosenke R."/>
            <person name="Saturday G.A."/>
            <person name="Hoyt F.H."/>
            <person name="Bruno D.P."/>
            <person name="Ribeiro J.M.C."/>
            <person name="Hinnebusch J."/>
        </authorList>
    </citation>
    <scope>NUCLEOTIDE SEQUENCE</scope>
</reference>
<name>A0A6M2DEZ3_XENCH</name>
<feature type="domain" description="Cyclin N-terminal" evidence="5">
    <location>
        <begin position="34"/>
        <end position="138"/>
    </location>
</feature>
<keyword evidence="6" id="KW-0418">Kinase</keyword>
<proteinExistence type="inferred from homology"/>
<dbReference type="FunFam" id="1.10.472.10:FF:000122">
    <property type="entry name" value="Cyclin-related protein FAM58A"/>
    <property type="match status" value="1"/>
</dbReference>
<dbReference type="InterPro" id="IPR043198">
    <property type="entry name" value="Cyclin/Ssn8"/>
</dbReference>
<dbReference type="Pfam" id="PF00134">
    <property type="entry name" value="Cyclin_N"/>
    <property type="match status" value="1"/>
</dbReference>
<evidence type="ECO:0000256" key="4">
    <source>
        <dbReference type="ARBA" id="ARBA00032419"/>
    </source>
</evidence>
<keyword evidence="3" id="KW-0195">Cyclin</keyword>
<dbReference type="InterPro" id="IPR006671">
    <property type="entry name" value="Cyclin_N"/>
</dbReference>
<dbReference type="SUPFAM" id="SSF47954">
    <property type="entry name" value="Cyclin-like"/>
    <property type="match status" value="2"/>
</dbReference>
<sequence length="252" mass="29022">MNDVIDVMALQRDKSRHATPIDYRAAEGKTLAPWFLFECGIKLRAQPLTIAMAAVVFHKFFKEVDQSDYDSYLIAASTLYLSGKMKDDHLKIRDVINVAHSTLNRNSPPLELGDQYWSMRDGIVQAELLIMRILKFEVSVEHPHKYMLHYLKSLQDWFSPHIWSTMPIAKTAAAFLQDFHHSPAILDYSAPHIAIACLSLALQVYGARVPLCDNNDDNAVWYHVFDKNLTKEKHWEIMEKVMDVYNQEPDTS</sequence>
<keyword evidence="6" id="KW-0808">Transferase</keyword>
<dbReference type="GO" id="GO:0016301">
    <property type="term" value="F:kinase activity"/>
    <property type="evidence" value="ECO:0007669"/>
    <property type="project" value="UniProtKB-KW"/>
</dbReference>
<dbReference type="GO" id="GO:0016538">
    <property type="term" value="F:cyclin-dependent protein serine/threonine kinase regulator activity"/>
    <property type="evidence" value="ECO:0007669"/>
    <property type="project" value="InterPro"/>
</dbReference>
<dbReference type="InterPro" id="IPR036915">
    <property type="entry name" value="Cyclin-like_sf"/>
</dbReference>
<dbReference type="FunFam" id="1.10.472.10:FF:000042">
    <property type="entry name" value="FAM58A isoform 1"/>
    <property type="match status" value="1"/>
</dbReference>
<dbReference type="EMBL" id="GIIL01001056">
    <property type="protein sequence ID" value="NOV44782.1"/>
    <property type="molecule type" value="Transcribed_RNA"/>
</dbReference>
<evidence type="ECO:0000259" key="5">
    <source>
        <dbReference type="Pfam" id="PF00134"/>
    </source>
</evidence>
<evidence type="ECO:0000256" key="3">
    <source>
        <dbReference type="ARBA" id="ARBA00023127"/>
    </source>
</evidence>
<evidence type="ECO:0000256" key="2">
    <source>
        <dbReference type="ARBA" id="ARBA00019501"/>
    </source>
</evidence>
<comment type="similarity">
    <text evidence="1">Belongs to the cyclin family. Cyclin-like FAM58 subfamily.</text>
</comment>
<dbReference type="PANTHER" id="PTHR10026">
    <property type="entry name" value="CYCLIN"/>
    <property type="match status" value="1"/>
</dbReference>
<dbReference type="Gene3D" id="1.10.472.10">
    <property type="entry name" value="Cyclin-like"/>
    <property type="match status" value="2"/>
</dbReference>
<dbReference type="InterPro" id="IPR048055">
    <property type="entry name" value="Cyclin-Q_first_cyclin_box"/>
</dbReference>
<dbReference type="CDD" id="cd20535">
    <property type="entry name" value="CYCLIN_CCNM_CCNQ_rpt2"/>
    <property type="match status" value="1"/>
</dbReference>
<evidence type="ECO:0000256" key="1">
    <source>
        <dbReference type="ARBA" id="ARBA00010390"/>
    </source>
</evidence>